<evidence type="ECO:0000313" key="1">
    <source>
        <dbReference type="EMBL" id="CAF1096979.1"/>
    </source>
</evidence>
<dbReference type="OrthoDB" id="8193306at2759"/>
<evidence type="ECO:0000313" key="3">
    <source>
        <dbReference type="Proteomes" id="UP000663829"/>
    </source>
</evidence>
<dbReference type="Proteomes" id="UP000681722">
    <property type="component" value="Unassembled WGS sequence"/>
</dbReference>
<protein>
    <submittedName>
        <fullName evidence="1">Uncharacterized protein</fullName>
    </submittedName>
</protein>
<proteinExistence type="predicted"/>
<dbReference type="EMBL" id="CAJNOQ010005384">
    <property type="protein sequence ID" value="CAF1096979.1"/>
    <property type="molecule type" value="Genomic_DNA"/>
</dbReference>
<accession>A0A814NWV7</accession>
<dbReference type="EMBL" id="CAJOBC010005383">
    <property type="protein sequence ID" value="CAF3862158.1"/>
    <property type="molecule type" value="Genomic_DNA"/>
</dbReference>
<name>A0A814NWV7_9BILA</name>
<comment type="caution">
    <text evidence="1">The sequence shown here is derived from an EMBL/GenBank/DDBJ whole genome shotgun (WGS) entry which is preliminary data.</text>
</comment>
<reference evidence="1" key="1">
    <citation type="submission" date="2021-02" db="EMBL/GenBank/DDBJ databases">
        <authorList>
            <person name="Nowell W R."/>
        </authorList>
    </citation>
    <scope>NUCLEOTIDE SEQUENCE</scope>
</reference>
<gene>
    <name evidence="1" type="ORF">GPM918_LOCUS18554</name>
    <name evidence="2" type="ORF">SRO942_LOCUS18548</name>
</gene>
<keyword evidence="3" id="KW-1185">Reference proteome</keyword>
<dbReference type="AlphaFoldDB" id="A0A814NWV7"/>
<sequence>MVPLSLSDTNSGRDFWKNQTPNSAFWARPMALIAEKENPELIRFVNETFEPQEQALRENGLSFEHNGQKYNISIIIEDSMKDMKVRMVESGLGGADCLMCHTRQADWKDVKKINEENAFQITRTAEKTVQLYKEMIEEKGEIVRRKNDYEVRAGLTTEPLSSSDHHYITLTHQYINGTTWFLNIFYRIKANLLMWAIRGEDSQSKLKAAKQSVLKHIEEYTGLKLDQCDSSSGNRGTSTTGSQGRRFFSYELREKIIDCLPKKYKDLINWLMKTYSIILRAVSFTQPVIVDELKNLTREFCQFVAKELNWIEYNLTVHNLIFHSPELIERNNGIALGELSEEALESCNKDVRNYREFLARKIGHIPNLTDVFNRLFIRSDPVLRLIIDQSQSRRGKRTSLAQVTGSVNEDDALLSKILQ</sequence>
<dbReference type="Proteomes" id="UP000663829">
    <property type="component" value="Unassembled WGS sequence"/>
</dbReference>
<organism evidence="1 3">
    <name type="scientific">Didymodactylos carnosus</name>
    <dbReference type="NCBI Taxonomy" id="1234261"/>
    <lineage>
        <taxon>Eukaryota</taxon>
        <taxon>Metazoa</taxon>
        <taxon>Spiralia</taxon>
        <taxon>Gnathifera</taxon>
        <taxon>Rotifera</taxon>
        <taxon>Eurotatoria</taxon>
        <taxon>Bdelloidea</taxon>
        <taxon>Philodinida</taxon>
        <taxon>Philodinidae</taxon>
        <taxon>Didymodactylos</taxon>
    </lineage>
</organism>
<evidence type="ECO:0000313" key="2">
    <source>
        <dbReference type="EMBL" id="CAF3862158.1"/>
    </source>
</evidence>